<feature type="transmembrane region" description="Helical" evidence="7">
    <location>
        <begin position="686"/>
        <end position="707"/>
    </location>
</feature>
<evidence type="ECO:0000256" key="6">
    <source>
        <dbReference type="ARBA" id="ARBA00038076"/>
    </source>
</evidence>
<dbReference type="RefSeq" id="WP_119715045.1">
    <property type="nucleotide sequence ID" value="NZ_OMOH01000003.1"/>
</dbReference>
<dbReference type="InterPro" id="IPR050250">
    <property type="entry name" value="Macrolide_Exporter_MacB"/>
</dbReference>
<gene>
    <name evidence="10" type="ORF">PROPJV5_0784</name>
</gene>
<reference evidence="11" key="1">
    <citation type="submission" date="2018-02" db="EMBL/GenBank/DDBJ databases">
        <authorList>
            <person name="Hornung B."/>
        </authorList>
    </citation>
    <scope>NUCLEOTIDE SEQUENCE [LARGE SCALE GENOMIC DNA]</scope>
</reference>
<dbReference type="GO" id="GO:0005886">
    <property type="term" value="C:plasma membrane"/>
    <property type="evidence" value="ECO:0007669"/>
    <property type="project" value="UniProtKB-SubCell"/>
</dbReference>
<feature type="transmembrane region" description="Helical" evidence="7">
    <location>
        <begin position="389"/>
        <end position="407"/>
    </location>
</feature>
<proteinExistence type="inferred from homology"/>
<feature type="transmembrane region" description="Helical" evidence="7">
    <location>
        <begin position="781"/>
        <end position="802"/>
    </location>
</feature>
<evidence type="ECO:0000313" key="10">
    <source>
        <dbReference type="EMBL" id="SPF67832.1"/>
    </source>
</evidence>
<dbReference type="PANTHER" id="PTHR30572">
    <property type="entry name" value="MEMBRANE COMPONENT OF TRANSPORTER-RELATED"/>
    <property type="match status" value="1"/>
</dbReference>
<evidence type="ECO:0000256" key="2">
    <source>
        <dbReference type="ARBA" id="ARBA00022475"/>
    </source>
</evidence>
<keyword evidence="3 7" id="KW-0812">Transmembrane</keyword>
<dbReference type="Proteomes" id="UP000265962">
    <property type="component" value="Unassembled WGS sequence"/>
</dbReference>
<evidence type="ECO:0000256" key="5">
    <source>
        <dbReference type="ARBA" id="ARBA00023136"/>
    </source>
</evidence>
<dbReference type="GO" id="GO:0022857">
    <property type="term" value="F:transmembrane transporter activity"/>
    <property type="evidence" value="ECO:0007669"/>
    <property type="project" value="TreeGrafter"/>
</dbReference>
<protein>
    <submittedName>
        <fullName evidence="10">FtsX-like permease family</fullName>
    </submittedName>
</protein>
<feature type="transmembrane region" description="Helical" evidence="7">
    <location>
        <begin position="246"/>
        <end position="270"/>
    </location>
</feature>
<dbReference type="InterPro" id="IPR003838">
    <property type="entry name" value="ABC3_permease_C"/>
</dbReference>
<evidence type="ECO:0000256" key="7">
    <source>
        <dbReference type="SAM" id="Phobius"/>
    </source>
</evidence>
<evidence type="ECO:0000256" key="4">
    <source>
        <dbReference type="ARBA" id="ARBA00022989"/>
    </source>
</evidence>
<keyword evidence="5 7" id="KW-0472">Membrane</keyword>
<feature type="transmembrane region" description="Helical" evidence="7">
    <location>
        <begin position="419"/>
        <end position="440"/>
    </location>
</feature>
<evidence type="ECO:0000259" key="8">
    <source>
        <dbReference type="Pfam" id="PF02687"/>
    </source>
</evidence>
<keyword evidence="11" id="KW-1185">Reference proteome</keyword>
<evidence type="ECO:0000313" key="11">
    <source>
        <dbReference type="Proteomes" id="UP000265962"/>
    </source>
</evidence>
<dbReference type="InterPro" id="IPR025857">
    <property type="entry name" value="MacB_PCD"/>
</dbReference>
<dbReference type="Pfam" id="PF12704">
    <property type="entry name" value="MacB_PCD"/>
    <property type="match status" value="1"/>
</dbReference>
<feature type="transmembrane region" description="Helical" evidence="7">
    <location>
        <begin position="745"/>
        <end position="769"/>
    </location>
</feature>
<dbReference type="OrthoDB" id="9780560at2"/>
<sequence>MLRQPRRLISAGIAIALGVAFMTATLLFGSSLSAAVRDLAGGQVGDAAAVVTANENEDATPIDRQVVDAVAAVPGVERTRALYESWAQLSRMGAQTQVGVNNLPELTEKTTLAEGRLPQSDGEVAVSTHLRDSYAIELGEELTTQSYLDQHQTQSKVVGVIDPGSDAVTSPDSDYLFATDDGATAITGITGYSSIMVFGEDPEALKTAIGDSAAIKDGGFTVRTGTEQVQHQIDMLAGASRSITSFLLIFAGIALFVSVIVIANTFSILVAQRARQLAMMRCVGATRGQVFATVIGEALVLGAIGSAAGLAFGAGLAWVFLHFGQGLFNTEVTFSASTGAFVAPFLIGVAITFLSCLGAARRATAVAPLAALHPELATAETKRLGPVRGILGALLVLAGAGLLVTGWRMAGTGDDEAHMTATILTAMAGAILAWLGVIVLGRGLIPALAAVIGSPLGRASAPGELAVANSRRNPGRAAATANALLVGVTLIGTLTIGAACSQATVDHELGDHYPQDAIIAPTGEISDGVLHQIRDTEDVTGAERVTTVHAQASGGDTTKDVDVMGVSYAAAQLSRAPQRYDGVGDGEFLTDDTDFADGQRVTVSQDGRSVELTARVSPTYESALVVTPATMAQLAPDASTIVWVRYADKADAQHVTSQLGQIEPLKNASINSGAAERAVYQQLIDMVLMVAMALLAIAVLIAVVGVGNTLSLSVLERTQELGLLRAMGMTKGQVRQMVGLESMTLAAVATVIGLGLSVVFGIVGARALLESPDISLVVDLPWLRLALIVAVALLAGWLASLAPASRAVKVTPSAALATE</sequence>
<dbReference type="AlphaFoldDB" id="A0A375HZB8"/>
<feature type="transmembrane region" description="Helical" evidence="7">
    <location>
        <begin position="341"/>
        <end position="360"/>
    </location>
</feature>
<feature type="domain" description="ABC3 transporter permease C-terminal" evidence="8">
    <location>
        <begin position="249"/>
        <end position="364"/>
    </location>
</feature>
<evidence type="ECO:0000256" key="3">
    <source>
        <dbReference type="ARBA" id="ARBA00022692"/>
    </source>
</evidence>
<organism evidence="10 11">
    <name type="scientific">Propionibacterium ruminifibrarum</name>
    <dbReference type="NCBI Taxonomy" id="1962131"/>
    <lineage>
        <taxon>Bacteria</taxon>
        <taxon>Bacillati</taxon>
        <taxon>Actinomycetota</taxon>
        <taxon>Actinomycetes</taxon>
        <taxon>Propionibacteriales</taxon>
        <taxon>Propionibacteriaceae</taxon>
        <taxon>Propionibacterium</taxon>
    </lineage>
</organism>
<dbReference type="Pfam" id="PF02687">
    <property type="entry name" value="FtsX"/>
    <property type="match status" value="2"/>
</dbReference>
<comment type="subcellular location">
    <subcellularLocation>
        <location evidence="1">Cell membrane</location>
        <topology evidence="1">Multi-pass membrane protein</topology>
    </subcellularLocation>
</comment>
<accession>A0A375HZB8</accession>
<dbReference type="PANTHER" id="PTHR30572:SF4">
    <property type="entry name" value="ABC TRANSPORTER PERMEASE YTRF"/>
    <property type="match status" value="1"/>
</dbReference>
<feature type="transmembrane region" description="Helical" evidence="7">
    <location>
        <begin position="290"/>
        <end position="321"/>
    </location>
</feature>
<keyword evidence="2" id="KW-1003">Cell membrane</keyword>
<evidence type="ECO:0000256" key="1">
    <source>
        <dbReference type="ARBA" id="ARBA00004651"/>
    </source>
</evidence>
<feature type="domain" description="MacB-like periplasmic core" evidence="9">
    <location>
        <begin position="13"/>
        <end position="204"/>
    </location>
</feature>
<comment type="similarity">
    <text evidence="6">Belongs to the ABC-4 integral membrane protein family.</text>
</comment>
<dbReference type="EMBL" id="OMOH01000003">
    <property type="protein sequence ID" value="SPF67832.1"/>
    <property type="molecule type" value="Genomic_DNA"/>
</dbReference>
<evidence type="ECO:0000259" key="9">
    <source>
        <dbReference type="Pfam" id="PF12704"/>
    </source>
</evidence>
<name>A0A375HZB8_9ACTN</name>
<feature type="domain" description="ABC3 transporter permease C-terminal" evidence="8">
    <location>
        <begin position="693"/>
        <end position="812"/>
    </location>
</feature>
<keyword evidence="4 7" id="KW-1133">Transmembrane helix</keyword>